<evidence type="ECO:0000259" key="1">
    <source>
        <dbReference type="Pfam" id="PF00578"/>
    </source>
</evidence>
<proteinExistence type="predicted"/>
<gene>
    <name evidence="3" type="ORF">METZ01_LOCUS49347</name>
</gene>
<accession>A0A381S5R9</accession>
<dbReference type="NCBIfam" id="TIGR04183">
    <property type="entry name" value="Por_Secre_tail"/>
    <property type="match status" value="1"/>
</dbReference>
<dbReference type="InterPro" id="IPR000866">
    <property type="entry name" value="AhpC/TSA"/>
</dbReference>
<dbReference type="Gene3D" id="3.40.30.10">
    <property type="entry name" value="Glutaredoxin"/>
    <property type="match status" value="1"/>
</dbReference>
<dbReference type="GO" id="GO:0016491">
    <property type="term" value="F:oxidoreductase activity"/>
    <property type="evidence" value="ECO:0007669"/>
    <property type="project" value="InterPro"/>
</dbReference>
<evidence type="ECO:0008006" key="4">
    <source>
        <dbReference type="Google" id="ProtNLM"/>
    </source>
</evidence>
<feature type="domain" description="Alkyl hydroperoxide reductase subunit C/ Thiol specific antioxidant" evidence="1">
    <location>
        <begin position="9"/>
        <end position="88"/>
    </location>
</feature>
<organism evidence="3">
    <name type="scientific">marine metagenome</name>
    <dbReference type="NCBI Taxonomy" id="408172"/>
    <lineage>
        <taxon>unclassified sequences</taxon>
        <taxon>metagenomes</taxon>
        <taxon>ecological metagenomes</taxon>
    </lineage>
</organism>
<evidence type="ECO:0000313" key="3">
    <source>
        <dbReference type="EMBL" id="SUZ96493.1"/>
    </source>
</evidence>
<name>A0A381S5R9_9ZZZZ</name>
<protein>
    <recommendedName>
        <fullName evidence="4">Secretion system C-terminal sorting domain-containing protein</fullName>
    </recommendedName>
</protein>
<reference evidence="3" key="1">
    <citation type="submission" date="2018-05" db="EMBL/GenBank/DDBJ databases">
        <authorList>
            <person name="Lanie J.A."/>
            <person name="Ng W.-L."/>
            <person name="Kazmierczak K.M."/>
            <person name="Andrzejewski T.M."/>
            <person name="Davidsen T.M."/>
            <person name="Wayne K.J."/>
            <person name="Tettelin H."/>
            <person name="Glass J.I."/>
            <person name="Rusch D."/>
            <person name="Podicherti R."/>
            <person name="Tsui H.-C.T."/>
            <person name="Winkler M.E."/>
        </authorList>
    </citation>
    <scope>NUCLEOTIDE SEQUENCE</scope>
</reference>
<dbReference type="AlphaFoldDB" id="A0A381S5R9"/>
<dbReference type="SUPFAM" id="SSF52833">
    <property type="entry name" value="Thioredoxin-like"/>
    <property type="match status" value="1"/>
</dbReference>
<sequence length="209" mass="23178">MSDFETAIWQTFPQDSVVVVGITAVNQNQINQFVAENGITYPILNDEQSGGSGPGGFGGVIYDAYYIPNQGSPYPRDFIVDEEGILAYANNEIDTEYMLYIIDILLAAEDLNTAETNFIPGELILFPAYPNPFNSAATVLFMVRDKNFVPLRLNVFDITGRLVKNLVRGTVQPGYHEIPWYASQYASGVYIISLESSLGVQSQKIILMK</sequence>
<dbReference type="EMBL" id="UINC01002421">
    <property type="protein sequence ID" value="SUZ96493.1"/>
    <property type="molecule type" value="Genomic_DNA"/>
</dbReference>
<dbReference type="InterPro" id="IPR026444">
    <property type="entry name" value="Secre_tail"/>
</dbReference>
<feature type="domain" description="Secretion system C-terminal sorting" evidence="2">
    <location>
        <begin position="129"/>
        <end position="206"/>
    </location>
</feature>
<dbReference type="GO" id="GO:0016209">
    <property type="term" value="F:antioxidant activity"/>
    <property type="evidence" value="ECO:0007669"/>
    <property type="project" value="InterPro"/>
</dbReference>
<dbReference type="Pfam" id="PF00578">
    <property type="entry name" value="AhpC-TSA"/>
    <property type="match status" value="1"/>
</dbReference>
<evidence type="ECO:0000259" key="2">
    <source>
        <dbReference type="Pfam" id="PF18962"/>
    </source>
</evidence>
<dbReference type="Pfam" id="PF18962">
    <property type="entry name" value="Por_Secre_tail"/>
    <property type="match status" value="1"/>
</dbReference>
<dbReference type="InterPro" id="IPR036249">
    <property type="entry name" value="Thioredoxin-like_sf"/>
</dbReference>